<gene>
    <name evidence="1" type="ORF">CYMTET_7135</name>
</gene>
<evidence type="ECO:0000313" key="2">
    <source>
        <dbReference type="Proteomes" id="UP001190700"/>
    </source>
</evidence>
<organism evidence="1 2">
    <name type="scientific">Cymbomonas tetramitiformis</name>
    <dbReference type="NCBI Taxonomy" id="36881"/>
    <lineage>
        <taxon>Eukaryota</taxon>
        <taxon>Viridiplantae</taxon>
        <taxon>Chlorophyta</taxon>
        <taxon>Pyramimonadophyceae</taxon>
        <taxon>Pyramimonadales</taxon>
        <taxon>Pyramimonadaceae</taxon>
        <taxon>Cymbomonas</taxon>
    </lineage>
</organism>
<dbReference type="Proteomes" id="UP001190700">
    <property type="component" value="Unassembled WGS sequence"/>
</dbReference>
<reference evidence="1 2" key="1">
    <citation type="journal article" date="2015" name="Genome Biol. Evol.">
        <title>Comparative Genomics of a Bacterivorous Green Alga Reveals Evolutionary Causalities and Consequences of Phago-Mixotrophic Mode of Nutrition.</title>
        <authorList>
            <person name="Burns J.A."/>
            <person name="Paasch A."/>
            <person name="Narechania A."/>
            <person name="Kim E."/>
        </authorList>
    </citation>
    <scope>NUCLEOTIDE SEQUENCE [LARGE SCALE GENOMIC DNA]</scope>
    <source>
        <strain evidence="1 2">PLY_AMNH</strain>
    </source>
</reference>
<protein>
    <submittedName>
        <fullName evidence="1">Uncharacterized protein</fullName>
    </submittedName>
</protein>
<comment type="caution">
    <text evidence="1">The sequence shown here is derived from an EMBL/GenBank/DDBJ whole genome shotgun (WGS) entry which is preliminary data.</text>
</comment>
<name>A0AAE0GVL1_9CHLO</name>
<accession>A0AAE0GVL1</accession>
<keyword evidence="2" id="KW-1185">Reference proteome</keyword>
<proteinExistence type="predicted"/>
<sequence length="103" mass="11069">MPSTRPGYMPGYMCTGLSKICRVTVVAPRSAIYPRTYGFATGCSTGGAVEEPADDGMAAELAGIIVERHGGFGGALLTALCRRRQGREDGARFWMVVRLPLMR</sequence>
<dbReference type="EMBL" id="LGRX02001903">
    <property type="protein sequence ID" value="KAK3285249.1"/>
    <property type="molecule type" value="Genomic_DNA"/>
</dbReference>
<dbReference type="AlphaFoldDB" id="A0AAE0GVL1"/>
<evidence type="ECO:0000313" key="1">
    <source>
        <dbReference type="EMBL" id="KAK3285249.1"/>
    </source>
</evidence>